<reference evidence="14 15" key="1">
    <citation type="submission" date="2019-01" db="EMBL/GenBank/DDBJ databases">
        <title>Hymenobacter humicola sp. nov., isolated from soils in Antarctica.</title>
        <authorList>
            <person name="Sedlacek I."/>
            <person name="Holochova P."/>
            <person name="Kralova S."/>
            <person name="Pantucek R."/>
            <person name="Stankova E."/>
            <person name="Vrbovska V."/>
            <person name="Kristofova L."/>
            <person name="Svec P."/>
            <person name="Busse H.-J."/>
        </authorList>
    </citation>
    <scope>NUCLEOTIDE SEQUENCE [LARGE SCALE GENOMIC DNA]</scope>
    <source>
        <strain evidence="14 15">CCM 8852</strain>
    </source>
</reference>
<protein>
    <recommendedName>
        <fullName evidence="3">histidine kinase</fullName>
        <ecNumber evidence="3">2.7.13.3</ecNumber>
    </recommendedName>
</protein>
<dbReference type="CDD" id="cd00082">
    <property type="entry name" value="HisKA"/>
    <property type="match status" value="1"/>
</dbReference>
<dbReference type="InterPro" id="IPR003661">
    <property type="entry name" value="HisK_dim/P_dom"/>
</dbReference>
<dbReference type="Pfam" id="PF00512">
    <property type="entry name" value="HisKA"/>
    <property type="match status" value="1"/>
</dbReference>
<evidence type="ECO:0000259" key="12">
    <source>
        <dbReference type="PROSITE" id="PS50109"/>
    </source>
</evidence>
<gene>
    <name evidence="14" type="ORF">D0T11_12830</name>
</gene>
<comment type="catalytic activity">
    <reaction evidence="1">
        <text>ATP + protein L-histidine = ADP + protein N-phospho-L-histidine.</text>
        <dbReference type="EC" id="2.7.13.3"/>
    </reaction>
</comment>
<sequence length="462" mass="50201">MLIRHKLLLWFTLLVLGLQLGFSAFVYYFAAITRAQRFELRLTNSATLAGRLLLPLLKGEAGNRGRLRRDDLLTLPREEISIYGPDGLLRYSSADHIDEATNRARLAGLGAGQQLRYPARGVQEIIGLAYPRGATTGYYRIFVAAEDRAGRAQQRRLGLLLVLANVGGLLLTVAAGWFFAGVVLRPVARISRQAGRISAASLGQRLSEGNGRDELAQLARVFNLMLAGLEQAFEAQKTFLAHASHELRTPLTGLVGTLETGLAYDATLPEARQSMAQSLEAARRLSALTNGLLNLAKVDGALPAFGPVRLDECLHQALRLVRASYPGREWRLAFYNLPTDTEADPFMLPGSAELLTTALLNLLDNAGKHSDGPVRTELGYADAHTLRLRIIDEGPGLTPAELARIYEPLYRAANALSRPGYGLGLPLTQRIIQRHGGRLELTSAPGQGTTATVWLPATPVPV</sequence>
<dbReference type="PROSITE" id="PS50885">
    <property type="entry name" value="HAMP"/>
    <property type="match status" value="1"/>
</dbReference>
<dbReference type="Gene3D" id="1.10.287.130">
    <property type="match status" value="1"/>
</dbReference>
<keyword evidence="15" id="KW-1185">Reference proteome</keyword>
<keyword evidence="7 14" id="KW-0418">Kinase</keyword>
<comment type="subcellular location">
    <subcellularLocation>
        <location evidence="2">Membrane</location>
        <topology evidence="2">Multi-pass membrane protein</topology>
    </subcellularLocation>
</comment>
<dbReference type="SUPFAM" id="SSF158472">
    <property type="entry name" value="HAMP domain-like"/>
    <property type="match status" value="1"/>
</dbReference>
<dbReference type="PANTHER" id="PTHR45436:SF15">
    <property type="entry name" value="SENSOR HISTIDINE KINASE CUSS"/>
    <property type="match status" value="1"/>
</dbReference>
<evidence type="ECO:0000256" key="4">
    <source>
        <dbReference type="ARBA" id="ARBA00022553"/>
    </source>
</evidence>
<evidence type="ECO:0000256" key="11">
    <source>
        <dbReference type="SAM" id="Phobius"/>
    </source>
</evidence>
<name>A0A418QV70_9BACT</name>
<evidence type="ECO:0000259" key="13">
    <source>
        <dbReference type="PROSITE" id="PS50885"/>
    </source>
</evidence>
<dbReference type="InterPro" id="IPR036097">
    <property type="entry name" value="HisK_dim/P_sf"/>
</dbReference>
<dbReference type="InterPro" id="IPR003594">
    <property type="entry name" value="HATPase_dom"/>
</dbReference>
<feature type="domain" description="Histidine kinase" evidence="12">
    <location>
        <begin position="242"/>
        <end position="459"/>
    </location>
</feature>
<dbReference type="GO" id="GO:0000155">
    <property type="term" value="F:phosphorelay sensor kinase activity"/>
    <property type="evidence" value="ECO:0007669"/>
    <property type="project" value="InterPro"/>
</dbReference>
<dbReference type="RefSeq" id="WP_119656200.1">
    <property type="nucleotide sequence ID" value="NZ_JBHUOI010000044.1"/>
</dbReference>
<accession>A0A418QV70</accession>
<dbReference type="OrthoDB" id="594725at2"/>
<dbReference type="Pfam" id="PF00672">
    <property type="entry name" value="HAMP"/>
    <property type="match status" value="1"/>
</dbReference>
<dbReference type="EC" id="2.7.13.3" evidence="3"/>
<dbReference type="SUPFAM" id="SSF55874">
    <property type="entry name" value="ATPase domain of HSP90 chaperone/DNA topoisomerase II/histidine kinase"/>
    <property type="match status" value="1"/>
</dbReference>
<dbReference type="EMBL" id="QYCN01000018">
    <property type="protein sequence ID" value="RIY09053.1"/>
    <property type="molecule type" value="Genomic_DNA"/>
</dbReference>
<dbReference type="InterPro" id="IPR003660">
    <property type="entry name" value="HAMP_dom"/>
</dbReference>
<dbReference type="InterPro" id="IPR050428">
    <property type="entry name" value="TCS_sensor_his_kinase"/>
</dbReference>
<organism evidence="14 15">
    <name type="scientific">Hymenobacter rubripertinctus</name>
    <dbReference type="NCBI Taxonomy" id="2029981"/>
    <lineage>
        <taxon>Bacteria</taxon>
        <taxon>Pseudomonadati</taxon>
        <taxon>Bacteroidota</taxon>
        <taxon>Cytophagia</taxon>
        <taxon>Cytophagales</taxon>
        <taxon>Hymenobacteraceae</taxon>
        <taxon>Hymenobacter</taxon>
    </lineage>
</organism>
<proteinExistence type="predicted"/>
<dbReference type="SMART" id="SM00387">
    <property type="entry name" value="HATPase_c"/>
    <property type="match status" value="1"/>
</dbReference>
<dbReference type="SMART" id="SM00304">
    <property type="entry name" value="HAMP"/>
    <property type="match status" value="1"/>
</dbReference>
<evidence type="ECO:0000256" key="10">
    <source>
        <dbReference type="ARBA" id="ARBA00023136"/>
    </source>
</evidence>
<dbReference type="CDD" id="cd06225">
    <property type="entry name" value="HAMP"/>
    <property type="match status" value="1"/>
</dbReference>
<comment type="caution">
    <text evidence="14">The sequence shown here is derived from an EMBL/GenBank/DDBJ whole genome shotgun (WGS) entry which is preliminary data.</text>
</comment>
<evidence type="ECO:0000313" key="14">
    <source>
        <dbReference type="EMBL" id="RIY09053.1"/>
    </source>
</evidence>
<keyword evidence="4" id="KW-0597">Phosphoprotein</keyword>
<evidence type="ECO:0000256" key="8">
    <source>
        <dbReference type="ARBA" id="ARBA00022989"/>
    </source>
</evidence>
<evidence type="ECO:0000256" key="5">
    <source>
        <dbReference type="ARBA" id="ARBA00022679"/>
    </source>
</evidence>
<dbReference type="CDD" id="cd00075">
    <property type="entry name" value="HATPase"/>
    <property type="match status" value="1"/>
</dbReference>
<dbReference type="InterPro" id="IPR004358">
    <property type="entry name" value="Sig_transdc_His_kin-like_C"/>
</dbReference>
<keyword evidence="9" id="KW-0902">Two-component regulatory system</keyword>
<dbReference type="PRINTS" id="PR00344">
    <property type="entry name" value="BCTRLSENSOR"/>
</dbReference>
<keyword evidence="6 11" id="KW-0812">Transmembrane</keyword>
<feature type="domain" description="HAMP" evidence="13">
    <location>
        <begin position="181"/>
        <end position="234"/>
    </location>
</feature>
<dbReference type="Gene3D" id="6.10.340.10">
    <property type="match status" value="1"/>
</dbReference>
<dbReference type="Gene3D" id="3.30.565.10">
    <property type="entry name" value="Histidine kinase-like ATPase, C-terminal domain"/>
    <property type="match status" value="1"/>
</dbReference>
<keyword evidence="5" id="KW-0808">Transferase</keyword>
<evidence type="ECO:0000256" key="7">
    <source>
        <dbReference type="ARBA" id="ARBA00022777"/>
    </source>
</evidence>
<evidence type="ECO:0000256" key="9">
    <source>
        <dbReference type="ARBA" id="ARBA00023012"/>
    </source>
</evidence>
<evidence type="ECO:0000256" key="2">
    <source>
        <dbReference type="ARBA" id="ARBA00004141"/>
    </source>
</evidence>
<dbReference type="InterPro" id="IPR005467">
    <property type="entry name" value="His_kinase_dom"/>
</dbReference>
<dbReference type="InterPro" id="IPR036890">
    <property type="entry name" value="HATPase_C_sf"/>
</dbReference>
<feature type="transmembrane region" description="Helical" evidence="11">
    <location>
        <begin position="157"/>
        <end position="184"/>
    </location>
</feature>
<dbReference type="Proteomes" id="UP000284250">
    <property type="component" value="Unassembled WGS sequence"/>
</dbReference>
<keyword evidence="10 11" id="KW-0472">Membrane</keyword>
<evidence type="ECO:0000256" key="3">
    <source>
        <dbReference type="ARBA" id="ARBA00012438"/>
    </source>
</evidence>
<dbReference type="AlphaFoldDB" id="A0A418QV70"/>
<dbReference type="PANTHER" id="PTHR45436">
    <property type="entry name" value="SENSOR HISTIDINE KINASE YKOH"/>
    <property type="match status" value="1"/>
</dbReference>
<dbReference type="GO" id="GO:0005886">
    <property type="term" value="C:plasma membrane"/>
    <property type="evidence" value="ECO:0007669"/>
    <property type="project" value="TreeGrafter"/>
</dbReference>
<evidence type="ECO:0000313" key="15">
    <source>
        <dbReference type="Proteomes" id="UP000284250"/>
    </source>
</evidence>
<dbReference type="PROSITE" id="PS50109">
    <property type="entry name" value="HIS_KIN"/>
    <property type="match status" value="1"/>
</dbReference>
<keyword evidence="8 11" id="KW-1133">Transmembrane helix</keyword>
<dbReference type="SMART" id="SM00388">
    <property type="entry name" value="HisKA"/>
    <property type="match status" value="1"/>
</dbReference>
<dbReference type="SUPFAM" id="SSF47384">
    <property type="entry name" value="Homodimeric domain of signal transducing histidine kinase"/>
    <property type="match status" value="1"/>
</dbReference>
<evidence type="ECO:0000256" key="6">
    <source>
        <dbReference type="ARBA" id="ARBA00022692"/>
    </source>
</evidence>
<dbReference type="Pfam" id="PF02518">
    <property type="entry name" value="HATPase_c"/>
    <property type="match status" value="1"/>
</dbReference>
<evidence type="ECO:0000256" key="1">
    <source>
        <dbReference type="ARBA" id="ARBA00000085"/>
    </source>
</evidence>